<reference evidence="1 2" key="1">
    <citation type="journal article" date="2019" name="Philos. Trans. R. Soc. Lond., B, Biol. Sci.">
        <title>Ant behaviour and brain gene expression of defending hosts depend on the ecological success of the intruding social parasite.</title>
        <authorList>
            <person name="Kaur R."/>
            <person name="Stoldt M."/>
            <person name="Jongepier E."/>
            <person name="Feldmeyer B."/>
            <person name="Menzel F."/>
            <person name="Bornberg-Bauer E."/>
            <person name="Foitzik S."/>
        </authorList>
    </citation>
    <scope>NUCLEOTIDE SEQUENCE [LARGE SCALE GENOMIC DNA]</scope>
    <source>
        <tissue evidence="1">Whole body</tissue>
    </source>
</reference>
<name>A0A4S2KWC7_9HYME</name>
<protein>
    <submittedName>
        <fullName evidence="1">Uncharacterized protein</fullName>
    </submittedName>
</protein>
<dbReference type="Proteomes" id="UP000310200">
    <property type="component" value="Unassembled WGS sequence"/>
</dbReference>
<dbReference type="AlphaFoldDB" id="A0A4S2KWC7"/>
<dbReference type="EMBL" id="QBLH01001285">
    <property type="protein sequence ID" value="TGZ52397.1"/>
    <property type="molecule type" value="Genomic_DNA"/>
</dbReference>
<evidence type="ECO:0000313" key="1">
    <source>
        <dbReference type="EMBL" id="TGZ52397.1"/>
    </source>
</evidence>
<sequence length="377" mass="42386">MDAPVTLKSEGICDECETVSWLRKEQTPADFSFARGTFNIDDESPWQRTLYPSERKNSTSPSDTIINYVLPLTYTASSFSLGRIMARTYTLKTSLCPSNPSSGILFRPALTEARSLAPRRALLGSALENSTRCNYEKIRSKSVNLPADATVQLSRSQILRTHRGNPRARCAREIAQMRSKYTALVYCVKLYSVDFPQFVRTLFVSGLPMDTKPRELYLLFRAYEAIASGRSEEKPRLFVAGKERGQVEKQRNGFCSIWNVSLFDDEKGGGARRGAARHGFFLLLASSLVLYIHEIVVSSSLKGIRISRVGVLGITFPSVPRAPAPEEESADQLLNDVSYHRETFGEVQELFAHRIVRARHMRVMAKTRLCSPERPAF</sequence>
<accession>A0A4S2KWC7</accession>
<dbReference type="STRING" id="300112.A0A4S2KWC7"/>
<organism evidence="1 2">
    <name type="scientific">Temnothorax longispinosus</name>
    <dbReference type="NCBI Taxonomy" id="300112"/>
    <lineage>
        <taxon>Eukaryota</taxon>
        <taxon>Metazoa</taxon>
        <taxon>Ecdysozoa</taxon>
        <taxon>Arthropoda</taxon>
        <taxon>Hexapoda</taxon>
        <taxon>Insecta</taxon>
        <taxon>Pterygota</taxon>
        <taxon>Neoptera</taxon>
        <taxon>Endopterygota</taxon>
        <taxon>Hymenoptera</taxon>
        <taxon>Apocrita</taxon>
        <taxon>Aculeata</taxon>
        <taxon>Formicoidea</taxon>
        <taxon>Formicidae</taxon>
        <taxon>Myrmicinae</taxon>
        <taxon>Temnothorax</taxon>
    </lineage>
</organism>
<gene>
    <name evidence="1" type="ORF">DBV15_10684</name>
</gene>
<evidence type="ECO:0000313" key="2">
    <source>
        <dbReference type="Proteomes" id="UP000310200"/>
    </source>
</evidence>
<keyword evidence="2" id="KW-1185">Reference proteome</keyword>
<proteinExistence type="predicted"/>
<comment type="caution">
    <text evidence="1">The sequence shown here is derived from an EMBL/GenBank/DDBJ whole genome shotgun (WGS) entry which is preliminary data.</text>
</comment>